<name>A0A0H3KV53_PANAA</name>
<dbReference type="Proteomes" id="UP000006690">
    <property type="component" value="Chromosome"/>
</dbReference>
<dbReference type="PANTHER" id="PTHR43222">
    <property type="entry name" value="NUDIX HYDROLASE 23"/>
    <property type="match status" value="1"/>
</dbReference>
<keyword evidence="3" id="KW-0460">Magnesium</keyword>
<dbReference type="PROSITE" id="PS51462">
    <property type="entry name" value="NUDIX"/>
    <property type="match status" value="1"/>
</dbReference>
<dbReference type="Pfam" id="PF00293">
    <property type="entry name" value="NUDIX"/>
    <property type="match status" value="1"/>
</dbReference>
<dbReference type="GO" id="GO:0016787">
    <property type="term" value="F:hydrolase activity"/>
    <property type="evidence" value="ECO:0007669"/>
    <property type="project" value="UniProtKB-KW"/>
</dbReference>
<evidence type="ECO:0000256" key="4">
    <source>
        <dbReference type="RuleBase" id="RU003476"/>
    </source>
</evidence>
<dbReference type="InterPro" id="IPR000086">
    <property type="entry name" value="NUDIX_hydrolase_dom"/>
</dbReference>
<dbReference type="OrthoDB" id="8594221at2"/>
<dbReference type="AlphaFoldDB" id="A0A0H3KV53"/>
<dbReference type="KEGG" id="paj:PAJ_0861"/>
<gene>
    <name evidence="6" type="primary">ymfB</name>
    <name evidence="6" type="ordered locus">PAJ_0861</name>
</gene>
<organism evidence="6 7">
    <name type="scientific">Pantoea ananatis (strain AJ13355)</name>
    <dbReference type="NCBI Taxonomy" id="932677"/>
    <lineage>
        <taxon>Bacteria</taxon>
        <taxon>Pseudomonadati</taxon>
        <taxon>Pseudomonadota</taxon>
        <taxon>Gammaproteobacteria</taxon>
        <taxon>Enterobacterales</taxon>
        <taxon>Erwiniaceae</taxon>
        <taxon>Pantoea</taxon>
    </lineage>
</organism>
<dbReference type="SUPFAM" id="SSF55811">
    <property type="entry name" value="Nudix"/>
    <property type="match status" value="1"/>
</dbReference>
<evidence type="ECO:0000313" key="6">
    <source>
        <dbReference type="EMBL" id="BAK10941.1"/>
    </source>
</evidence>
<evidence type="ECO:0000256" key="1">
    <source>
        <dbReference type="ARBA" id="ARBA00001946"/>
    </source>
</evidence>
<dbReference type="PROSITE" id="PS00893">
    <property type="entry name" value="NUDIX_BOX"/>
    <property type="match status" value="1"/>
</dbReference>
<evidence type="ECO:0000256" key="3">
    <source>
        <dbReference type="ARBA" id="ARBA00022842"/>
    </source>
</evidence>
<dbReference type="InterPro" id="IPR020084">
    <property type="entry name" value="NUDIX_hydrolase_CS"/>
</dbReference>
<dbReference type="PANTHER" id="PTHR43222:SF11">
    <property type="entry name" value="PHOSPHATASE NUDJ"/>
    <property type="match status" value="1"/>
</dbReference>
<proteinExistence type="inferred from homology"/>
<protein>
    <submittedName>
        <fullName evidence="6">Nudix hydrolase YmfB</fullName>
    </submittedName>
</protein>
<accession>A0A0H3KV53</accession>
<dbReference type="EMBL" id="AP012032">
    <property type="protein sequence ID" value="BAK10941.1"/>
    <property type="molecule type" value="Genomic_DNA"/>
</dbReference>
<dbReference type="PATRIC" id="fig|553.3.peg.2728"/>
<dbReference type="RefSeq" id="WP_013025399.1">
    <property type="nucleotide sequence ID" value="NC_017531.2"/>
</dbReference>
<evidence type="ECO:0000259" key="5">
    <source>
        <dbReference type="PROSITE" id="PS51462"/>
    </source>
</evidence>
<dbReference type="eggNOG" id="COG1051">
    <property type="taxonomic scope" value="Bacteria"/>
</dbReference>
<sequence>MFKPHVTVACLVQAQGKLLVVEEQVNGVATWNQPAGHLEADETLHEAAQRELIEETGIDAAVQYFIGINQWIAPDNTPFVRFLFGLDLDAPLPTAPQDSDIDRCWWLPPEQILTASNLRSPLVAESVRRWQQGVRYPLDLISPFNWPFHAGAHPTSA</sequence>
<reference evidence="7" key="1">
    <citation type="journal article" date="2012" name="Appl. Microbiol. Biotechnol.">
        <title>The complete genome sequence of Pantoea ananatis AJ13355, an organism with great biotechnological potential.</title>
        <authorList>
            <person name="Hara Y."/>
            <person name="Kadotani N."/>
            <person name="Izui H."/>
            <person name="Katashkina J.I."/>
            <person name="Kuvaeva T.M."/>
            <person name="Andreeva I.G."/>
            <person name="Golubeva L.I."/>
            <person name="Malko D.B."/>
            <person name="Makeev V.J."/>
            <person name="Mashko S.V."/>
            <person name="Kozlov Y.I."/>
        </authorList>
    </citation>
    <scope>NUCLEOTIDE SEQUENCE [LARGE SCALE GENOMIC DNA]</scope>
    <source>
        <strain evidence="7">AJ13355</strain>
    </source>
</reference>
<dbReference type="PRINTS" id="PR00502">
    <property type="entry name" value="NUDIXFAMILY"/>
</dbReference>
<dbReference type="InterPro" id="IPR015797">
    <property type="entry name" value="NUDIX_hydrolase-like_dom_sf"/>
</dbReference>
<evidence type="ECO:0000256" key="2">
    <source>
        <dbReference type="ARBA" id="ARBA00022801"/>
    </source>
</evidence>
<dbReference type="HOGENOM" id="CLU_037162_6_1_6"/>
<comment type="cofactor">
    <cofactor evidence="1">
        <name>Mg(2+)</name>
        <dbReference type="ChEBI" id="CHEBI:18420"/>
    </cofactor>
</comment>
<dbReference type="InterPro" id="IPR020476">
    <property type="entry name" value="Nudix_hydrolase"/>
</dbReference>
<feature type="domain" description="Nudix hydrolase" evidence="5">
    <location>
        <begin position="3"/>
        <end position="129"/>
    </location>
</feature>
<comment type="similarity">
    <text evidence="4">Belongs to the Nudix hydrolase family.</text>
</comment>
<dbReference type="GeneID" id="57268678"/>
<evidence type="ECO:0000313" key="7">
    <source>
        <dbReference type="Proteomes" id="UP000006690"/>
    </source>
</evidence>
<keyword evidence="2 4" id="KW-0378">Hydrolase</keyword>
<dbReference type="Gene3D" id="3.90.79.10">
    <property type="entry name" value="Nucleoside Triphosphate Pyrophosphohydrolase"/>
    <property type="match status" value="1"/>
</dbReference>